<reference evidence="2 3" key="1">
    <citation type="submission" date="2024-09" db="EMBL/GenBank/DDBJ databases">
        <authorList>
            <person name="Sun Q."/>
            <person name="Mori K."/>
        </authorList>
    </citation>
    <scope>NUCLEOTIDE SEQUENCE [LARGE SCALE GENOMIC DNA]</scope>
    <source>
        <strain evidence="2 3">JCM 12520</strain>
    </source>
</reference>
<name>A0ABV5VRE6_9BACL</name>
<keyword evidence="2" id="KW-0808">Transferase</keyword>
<organism evidence="2 3">
    <name type="scientific">Paenibacillus hodogayensis</name>
    <dbReference type="NCBI Taxonomy" id="279208"/>
    <lineage>
        <taxon>Bacteria</taxon>
        <taxon>Bacillati</taxon>
        <taxon>Bacillota</taxon>
        <taxon>Bacilli</taxon>
        <taxon>Bacillales</taxon>
        <taxon>Paenibacillaceae</taxon>
        <taxon>Paenibacillus</taxon>
    </lineage>
</organism>
<gene>
    <name evidence="2" type="ORF">ACFFNY_04555</name>
</gene>
<dbReference type="Proteomes" id="UP001589619">
    <property type="component" value="Unassembled WGS sequence"/>
</dbReference>
<dbReference type="PROSITE" id="PS51186">
    <property type="entry name" value="GNAT"/>
    <property type="match status" value="1"/>
</dbReference>
<dbReference type="Pfam" id="PF00583">
    <property type="entry name" value="Acetyltransf_1"/>
    <property type="match status" value="1"/>
</dbReference>
<comment type="caution">
    <text evidence="2">The sequence shown here is derived from an EMBL/GenBank/DDBJ whole genome shotgun (WGS) entry which is preliminary data.</text>
</comment>
<sequence>MMLIPLTTRLQDDEVVSLLGQSVFPDPAAIEKAVALYRDDPHHELYGLEFEGALVGLAGIAMGRGEPGTLQLRHIAVHPDHRDKGFGRDMVVALIPMKQPERIVAETDDEAVDFYRNIGFTIESLGELYPGVERFACTYVTDEEEE</sequence>
<evidence type="ECO:0000313" key="3">
    <source>
        <dbReference type="Proteomes" id="UP001589619"/>
    </source>
</evidence>
<dbReference type="SUPFAM" id="SSF55729">
    <property type="entry name" value="Acyl-CoA N-acyltransferases (Nat)"/>
    <property type="match status" value="1"/>
</dbReference>
<dbReference type="InterPro" id="IPR016181">
    <property type="entry name" value="Acyl_CoA_acyltransferase"/>
</dbReference>
<dbReference type="CDD" id="cd04301">
    <property type="entry name" value="NAT_SF"/>
    <property type="match status" value="1"/>
</dbReference>
<dbReference type="EMBL" id="JBHMAG010000004">
    <property type="protein sequence ID" value="MFB9750839.1"/>
    <property type="molecule type" value="Genomic_DNA"/>
</dbReference>
<evidence type="ECO:0000313" key="2">
    <source>
        <dbReference type="EMBL" id="MFB9750839.1"/>
    </source>
</evidence>
<keyword evidence="2" id="KW-0012">Acyltransferase</keyword>
<dbReference type="GO" id="GO:0016746">
    <property type="term" value="F:acyltransferase activity"/>
    <property type="evidence" value="ECO:0007669"/>
    <property type="project" value="UniProtKB-KW"/>
</dbReference>
<dbReference type="Gene3D" id="3.40.630.30">
    <property type="match status" value="1"/>
</dbReference>
<feature type="domain" description="N-acetyltransferase" evidence="1">
    <location>
        <begin position="1"/>
        <end position="144"/>
    </location>
</feature>
<keyword evidence="3" id="KW-1185">Reference proteome</keyword>
<evidence type="ECO:0000259" key="1">
    <source>
        <dbReference type="PROSITE" id="PS51186"/>
    </source>
</evidence>
<dbReference type="EC" id="2.3.-.-" evidence="2"/>
<accession>A0ABV5VRE6</accession>
<protein>
    <submittedName>
        <fullName evidence="2">GNAT family N-acetyltransferase</fullName>
        <ecNumber evidence="2">2.3.-.-</ecNumber>
    </submittedName>
</protein>
<proteinExistence type="predicted"/>
<dbReference type="RefSeq" id="WP_344905174.1">
    <property type="nucleotide sequence ID" value="NZ_BAAAYO010000002.1"/>
</dbReference>
<dbReference type="InterPro" id="IPR000182">
    <property type="entry name" value="GNAT_dom"/>
</dbReference>